<dbReference type="AlphaFoldDB" id="A0A3E2W246"/>
<reference evidence="1 2" key="1">
    <citation type="submission" date="2018-08" db="EMBL/GenBank/DDBJ databases">
        <title>A genome reference for cultivated species of the human gut microbiota.</title>
        <authorList>
            <person name="Zou Y."/>
            <person name="Xue W."/>
            <person name="Luo G."/>
        </authorList>
    </citation>
    <scope>NUCLEOTIDE SEQUENCE [LARGE SCALE GENOMIC DNA]</scope>
    <source>
        <strain evidence="1 2">AM37-13AC</strain>
    </source>
</reference>
<protein>
    <submittedName>
        <fullName evidence="1">Uncharacterized protein</fullName>
    </submittedName>
</protein>
<sequence>MIALRFALRNFSGKNIYDFGLPERLRTLQESIFTGRVAAASDICSAASFGSAALRKNLAMPFAFTAPPGSSFLLDFPVPHRYNKGVKG</sequence>
<evidence type="ECO:0000313" key="1">
    <source>
        <dbReference type="EMBL" id="RGC17688.1"/>
    </source>
</evidence>
<dbReference type="EMBL" id="QVFB01000015">
    <property type="protein sequence ID" value="RGC17688.1"/>
    <property type="molecule type" value="Genomic_DNA"/>
</dbReference>
<gene>
    <name evidence="1" type="ORF">DW855_09815</name>
</gene>
<comment type="caution">
    <text evidence="1">The sequence shown here is derived from an EMBL/GenBank/DDBJ whole genome shotgun (WGS) entry which is preliminary data.</text>
</comment>
<proteinExistence type="predicted"/>
<accession>A0A3E2W246</accession>
<organism evidence="1 2">
    <name type="scientific">Faecalibacterium prausnitzii</name>
    <dbReference type="NCBI Taxonomy" id="853"/>
    <lineage>
        <taxon>Bacteria</taxon>
        <taxon>Bacillati</taxon>
        <taxon>Bacillota</taxon>
        <taxon>Clostridia</taxon>
        <taxon>Eubacteriales</taxon>
        <taxon>Oscillospiraceae</taxon>
        <taxon>Faecalibacterium</taxon>
    </lineage>
</organism>
<dbReference type="Proteomes" id="UP000260733">
    <property type="component" value="Unassembled WGS sequence"/>
</dbReference>
<evidence type="ECO:0000313" key="2">
    <source>
        <dbReference type="Proteomes" id="UP000260733"/>
    </source>
</evidence>
<name>A0A3E2W246_9FIRM</name>